<dbReference type="SFLD" id="SFLDS00003">
    <property type="entry name" value="Haloacid_Dehalogenase"/>
    <property type="match status" value="1"/>
</dbReference>
<dbReference type="GO" id="GO:0006281">
    <property type="term" value="P:DNA repair"/>
    <property type="evidence" value="ECO:0007669"/>
    <property type="project" value="TreeGrafter"/>
</dbReference>
<dbReference type="NCBIfam" id="TIGR01509">
    <property type="entry name" value="HAD-SF-IA-v3"/>
    <property type="match status" value="1"/>
</dbReference>
<dbReference type="InterPro" id="IPR023214">
    <property type="entry name" value="HAD_sf"/>
</dbReference>
<feature type="binding site" evidence="10">
    <location>
        <position position="20"/>
    </location>
    <ligand>
        <name>Mg(2+)</name>
        <dbReference type="ChEBI" id="CHEBI:18420"/>
    </ligand>
</feature>
<dbReference type="AlphaFoldDB" id="A0A4R5U651"/>
<evidence type="ECO:0000256" key="8">
    <source>
        <dbReference type="ARBA" id="ARBA00022842"/>
    </source>
</evidence>
<feature type="binding site" evidence="10">
    <location>
        <position position="18"/>
    </location>
    <ligand>
        <name>Mg(2+)</name>
        <dbReference type="ChEBI" id="CHEBI:18420"/>
    </ligand>
</feature>
<comment type="caution">
    <text evidence="11">The sequence shown here is derived from an EMBL/GenBank/DDBJ whole genome shotgun (WGS) entry which is preliminary data.</text>
</comment>
<dbReference type="GO" id="GO:0005829">
    <property type="term" value="C:cytosol"/>
    <property type="evidence" value="ECO:0007669"/>
    <property type="project" value="TreeGrafter"/>
</dbReference>
<dbReference type="InterPro" id="IPR036412">
    <property type="entry name" value="HAD-like_sf"/>
</dbReference>
<dbReference type="Gene3D" id="1.10.150.240">
    <property type="entry name" value="Putative phosphatase, domain 2"/>
    <property type="match status" value="1"/>
</dbReference>
<dbReference type="SFLD" id="SFLDG01129">
    <property type="entry name" value="C1.5:_HAD__Beta-PGM__Phosphata"/>
    <property type="match status" value="1"/>
</dbReference>
<dbReference type="EC" id="3.1.3.18" evidence="5 10"/>
<dbReference type="GO" id="GO:0005975">
    <property type="term" value="P:carbohydrate metabolic process"/>
    <property type="evidence" value="ECO:0007669"/>
    <property type="project" value="InterPro"/>
</dbReference>
<feature type="active site" description="Nucleophile" evidence="10">
    <location>
        <position position="18"/>
    </location>
</feature>
<evidence type="ECO:0000256" key="2">
    <source>
        <dbReference type="ARBA" id="ARBA00001946"/>
    </source>
</evidence>
<dbReference type="GO" id="GO:0008967">
    <property type="term" value="F:phosphoglycolate phosphatase activity"/>
    <property type="evidence" value="ECO:0007669"/>
    <property type="project" value="UniProtKB-UniRule"/>
</dbReference>
<dbReference type="RefSeq" id="WP_133394511.1">
    <property type="nucleotide sequence ID" value="NZ_SMTG01000006.1"/>
</dbReference>
<name>A0A4R5U651_9GAMM</name>
<evidence type="ECO:0000256" key="1">
    <source>
        <dbReference type="ARBA" id="ARBA00000830"/>
    </source>
</evidence>
<evidence type="ECO:0000256" key="9">
    <source>
        <dbReference type="ARBA" id="ARBA00023277"/>
    </source>
</evidence>
<gene>
    <name evidence="11" type="primary">gph</name>
    <name evidence="11" type="ORF">E2F49_14325</name>
</gene>
<dbReference type="Pfam" id="PF00702">
    <property type="entry name" value="Hydrolase"/>
    <property type="match status" value="1"/>
</dbReference>
<dbReference type="InterPro" id="IPR050155">
    <property type="entry name" value="HAD-like_hydrolase_sf"/>
</dbReference>
<dbReference type="PRINTS" id="PR00413">
    <property type="entry name" value="HADHALOGNASE"/>
</dbReference>
<reference evidence="11 12" key="1">
    <citation type="submission" date="2019-03" db="EMBL/GenBank/DDBJ databases">
        <title>Luteimonas zhaokaii sp.nov., isolated from the rectal contents of Plateau pika in Yushu, Qinghai Province, China.</title>
        <authorList>
            <person name="Zhang G."/>
        </authorList>
    </citation>
    <scope>NUCLEOTIDE SEQUENCE [LARGE SCALE GENOMIC DNA]</scope>
    <source>
        <strain evidence="11 12">THG-MD21</strain>
    </source>
</reference>
<dbReference type="NCBIfam" id="TIGR01449">
    <property type="entry name" value="PGP_bact"/>
    <property type="match status" value="1"/>
</dbReference>
<dbReference type="GO" id="GO:0046295">
    <property type="term" value="P:glycolate biosynthetic process"/>
    <property type="evidence" value="ECO:0007669"/>
    <property type="project" value="UniProtKB-UniRule"/>
</dbReference>
<evidence type="ECO:0000313" key="11">
    <source>
        <dbReference type="EMBL" id="TDK29544.1"/>
    </source>
</evidence>
<comment type="function">
    <text evidence="10">Specifically catalyzes the dephosphorylation of 2-phosphoglycolate. Is involved in the dissimilation of the intracellular 2-phosphoglycolate formed during the DNA repair of 3'-phosphoglycolate ends, a major class of DNA lesions induced by oxidative stress.</text>
</comment>
<feature type="binding site" evidence="10">
    <location>
        <position position="177"/>
    </location>
    <ligand>
        <name>Mg(2+)</name>
        <dbReference type="ChEBI" id="CHEBI:18420"/>
    </ligand>
</feature>
<evidence type="ECO:0000256" key="6">
    <source>
        <dbReference type="ARBA" id="ARBA00022723"/>
    </source>
</evidence>
<dbReference type="Gene3D" id="3.40.50.1000">
    <property type="entry name" value="HAD superfamily/HAD-like"/>
    <property type="match status" value="1"/>
</dbReference>
<dbReference type="NCBIfam" id="TIGR01549">
    <property type="entry name" value="HAD-SF-IA-v1"/>
    <property type="match status" value="1"/>
</dbReference>
<dbReference type="InterPro" id="IPR023198">
    <property type="entry name" value="PGP-like_dom2"/>
</dbReference>
<comment type="pathway">
    <text evidence="3 10">Organic acid metabolism; glycolate biosynthesis; glycolate from 2-phosphoglycolate: step 1/1.</text>
</comment>
<dbReference type="InterPro" id="IPR037512">
    <property type="entry name" value="PGPase_prok"/>
</dbReference>
<dbReference type="PANTHER" id="PTHR43434">
    <property type="entry name" value="PHOSPHOGLYCOLATE PHOSPHATASE"/>
    <property type="match status" value="1"/>
</dbReference>
<dbReference type="Proteomes" id="UP000295543">
    <property type="component" value="Unassembled WGS sequence"/>
</dbReference>
<dbReference type="OrthoDB" id="9776368at2"/>
<organism evidence="11 12">
    <name type="scientific">Luteimonas terrae</name>
    <dbReference type="NCBI Taxonomy" id="1530191"/>
    <lineage>
        <taxon>Bacteria</taxon>
        <taxon>Pseudomonadati</taxon>
        <taxon>Pseudomonadota</taxon>
        <taxon>Gammaproteobacteria</taxon>
        <taxon>Lysobacterales</taxon>
        <taxon>Lysobacteraceae</taxon>
        <taxon>Luteimonas</taxon>
    </lineage>
</organism>
<dbReference type="HAMAP" id="MF_00495">
    <property type="entry name" value="GPH_hydrolase_bact"/>
    <property type="match status" value="1"/>
</dbReference>
<dbReference type="FunFam" id="3.40.50.1000:FF:000022">
    <property type="entry name" value="Phosphoglycolate phosphatase"/>
    <property type="match status" value="1"/>
</dbReference>
<keyword evidence="9 10" id="KW-0119">Carbohydrate metabolism</keyword>
<evidence type="ECO:0000256" key="7">
    <source>
        <dbReference type="ARBA" id="ARBA00022801"/>
    </source>
</evidence>
<dbReference type="InterPro" id="IPR006439">
    <property type="entry name" value="HAD-SF_hydro_IA"/>
</dbReference>
<keyword evidence="8 10" id="KW-0460">Magnesium</keyword>
<dbReference type="EMBL" id="SMTG01000006">
    <property type="protein sequence ID" value="TDK29544.1"/>
    <property type="molecule type" value="Genomic_DNA"/>
</dbReference>
<dbReference type="SFLD" id="SFLDG01135">
    <property type="entry name" value="C1.5.6:_HAD__Beta-PGM__Phospha"/>
    <property type="match status" value="1"/>
</dbReference>
<evidence type="ECO:0000256" key="3">
    <source>
        <dbReference type="ARBA" id="ARBA00004818"/>
    </source>
</evidence>
<keyword evidence="12" id="KW-1185">Reference proteome</keyword>
<evidence type="ECO:0000256" key="5">
    <source>
        <dbReference type="ARBA" id="ARBA00013078"/>
    </source>
</evidence>
<keyword evidence="6 10" id="KW-0479">Metal-binding</keyword>
<dbReference type="UniPathway" id="UPA00865">
    <property type="reaction ID" value="UER00834"/>
</dbReference>
<accession>A0A4R5U651</accession>
<evidence type="ECO:0000256" key="10">
    <source>
        <dbReference type="HAMAP-Rule" id="MF_00495"/>
    </source>
</evidence>
<comment type="similarity">
    <text evidence="4 10">Belongs to the HAD-like hydrolase superfamily. CbbY/CbbZ/Gph/YieH family.</text>
</comment>
<comment type="cofactor">
    <cofactor evidence="2 10">
        <name>Mg(2+)</name>
        <dbReference type="ChEBI" id="CHEBI:18420"/>
    </cofactor>
</comment>
<evidence type="ECO:0000313" key="12">
    <source>
        <dbReference type="Proteomes" id="UP000295543"/>
    </source>
</evidence>
<proteinExistence type="inferred from homology"/>
<dbReference type="GO" id="GO:0046872">
    <property type="term" value="F:metal ion binding"/>
    <property type="evidence" value="ECO:0007669"/>
    <property type="project" value="UniProtKB-KW"/>
</dbReference>
<keyword evidence="7 10" id="KW-0378">Hydrolase</keyword>
<dbReference type="SUPFAM" id="SSF56784">
    <property type="entry name" value="HAD-like"/>
    <property type="match status" value="1"/>
</dbReference>
<protein>
    <recommendedName>
        <fullName evidence="5 10">Phosphoglycolate phosphatase</fullName>
        <shortName evidence="10">PGP</shortName>
        <shortName evidence="10">PGPase</shortName>
        <ecNumber evidence="5 10">3.1.3.18</ecNumber>
    </recommendedName>
</protein>
<evidence type="ECO:0000256" key="4">
    <source>
        <dbReference type="ARBA" id="ARBA00006171"/>
    </source>
</evidence>
<sequence>MGDSAASHAFPWPVVLFDLDGTLVDSASDIAAAVNRLLAELGHAQVDEATVRSWIGDGARQLITSALRHAGDLQDIEAVMPRFMRHYADCLLLDPQLYPGVVSTLQALRARGVRLAVCTNKPAQFVPPLLEALEIDGFFDAVLGAGDLPERKPHPLPLLHLAEGFGVDITRCLMVGDSAADAGAAIAAGAPLVLVGYGYRRDFDLHGCGALAVIDRFEQLLELR</sequence>
<comment type="catalytic activity">
    <reaction evidence="1 10">
        <text>2-phosphoglycolate + H2O = glycolate + phosphate</text>
        <dbReference type="Rhea" id="RHEA:14369"/>
        <dbReference type="ChEBI" id="CHEBI:15377"/>
        <dbReference type="ChEBI" id="CHEBI:29805"/>
        <dbReference type="ChEBI" id="CHEBI:43474"/>
        <dbReference type="ChEBI" id="CHEBI:58033"/>
        <dbReference type="EC" id="3.1.3.18"/>
    </reaction>
</comment>
<dbReference type="PANTHER" id="PTHR43434:SF1">
    <property type="entry name" value="PHOSPHOGLYCOLATE PHOSPHATASE"/>
    <property type="match status" value="1"/>
</dbReference>